<gene>
    <name evidence="1" type="ORF">M9H77_36049</name>
</gene>
<comment type="caution">
    <text evidence="1">The sequence shown here is derived from an EMBL/GenBank/DDBJ whole genome shotgun (WGS) entry which is preliminary data.</text>
</comment>
<organism evidence="1 2">
    <name type="scientific">Catharanthus roseus</name>
    <name type="common">Madagascar periwinkle</name>
    <name type="synonym">Vinca rosea</name>
    <dbReference type="NCBI Taxonomy" id="4058"/>
    <lineage>
        <taxon>Eukaryota</taxon>
        <taxon>Viridiplantae</taxon>
        <taxon>Streptophyta</taxon>
        <taxon>Embryophyta</taxon>
        <taxon>Tracheophyta</taxon>
        <taxon>Spermatophyta</taxon>
        <taxon>Magnoliopsida</taxon>
        <taxon>eudicotyledons</taxon>
        <taxon>Gunneridae</taxon>
        <taxon>Pentapetalae</taxon>
        <taxon>asterids</taxon>
        <taxon>lamiids</taxon>
        <taxon>Gentianales</taxon>
        <taxon>Apocynaceae</taxon>
        <taxon>Rauvolfioideae</taxon>
        <taxon>Vinceae</taxon>
        <taxon>Catharanthinae</taxon>
        <taxon>Catharanthus</taxon>
    </lineage>
</organism>
<reference evidence="2" key="1">
    <citation type="journal article" date="2023" name="Nat. Plants">
        <title>Single-cell RNA sequencing provides a high-resolution roadmap for understanding the multicellular compartmentation of specialized metabolism.</title>
        <authorList>
            <person name="Sun S."/>
            <person name="Shen X."/>
            <person name="Li Y."/>
            <person name="Li Y."/>
            <person name="Wang S."/>
            <person name="Li R."/>
            <person name="Zhang H."/>
            <person name="Shen G."/>
            <person name="Guo B."/>
            <person name="Wei J."/>
            <person name="Xu J."/>
            <person name="St-Pierre B."/>
            <person name="Chen S."/>
            <person name="Sun C."/>
        </authorList>
    </citation>
    <scope>NUCLEOTIDE SEQUENCE [LARGE SCALE GENOMIC DNA]</scope>
</reference>
<keyword evidence="2" id="KW-1185">Reference proteome</keyword>
<accession>A0ACB9ZQR4</accession>
<sequence>MYDRRAKHDKDKNDINITRNGKRTTLKSLSSHQVCEEQKKFKERLRTFENEKRKKRIREELENANCVQEENDLEKNEQTKEMSEEKREFKRRVRCIEEETKQESRGRLGYNYIKQEASFLLTLTYHFTFLNSLGTFLERRYFIEFNSISCAILRVDDSDLNIANCVSRVLGVEDRRSMGKELGHILEDLSISLSLNPSSLCYEVSLDLFGGMCIIAFDGNLFLLIPSVSKYLSSHTSYKVEGKEVRRGERRNDSFTRKDL</sequence>
<dbReference type="Proteomes" id="UP001060085">
    <property type="component" value="Linkage Group LG08"/>
</dbReference>
<evidence type="ECO:0000313" key="1">
    <source>
        <dbReference type="EMBL" id="KAI5650044.1"/>
    </source>
</evidence>
<name>A0ACB9ZQR4_CATRO</name>
<proteinExistence type="predicted"/>
<evidence type="ECO:0000313" key="2">
    <source>
        <dbReference type="Proteomes" id="UP001060085"/>
    </source>
</evidence>
<dbReference type="EMBL" id="CM044708">
    <property type="protein sequence ID" value="KAI5650044.1"/>
    <property type="molecule type" value="Genomic_DNA"/>
</dbReference>
<protein>
    <submittedName>
        <fullName evidence="1">Uncharacterized protein</fullName>
    </submittedName>
</protein>